<sequence>MKRIRTRSQYVSGDDDISPVVATNDPEKILAHKEQEVEEVDTKESIRDREAAKAEGKAEKEAKDAEEQSSRSKGRKKAATKKAATKKTAAPKAAGVKKSSTKKGGKRGPKKGKGKAAATARAAEDEEEPEVPAAETAGGEHEVLEAIDQQAEPASGPTSTFQETAPDAAATSVEEGETGHVDDQTGITSEPQQGSDSHGGVETSRPQGDSMQTEQYHEDIPAITPAPARISSVTSPVQEEPVTTASNTSVPSFDSNQAGEVSGDIPHALAPQPSFTCDSDAQTTAVNNLAPSGGTAGPNTTEVEGSESIASAQATQTMANEATTLSSGGPPSGQPAFDYSATVFPGAYTQPRRRSEKSSKDDDDDDGSKRKKSGGDEIATGASGRVPSADPCKEYPARLQELERRSTHFKITAEDPVVEGVPMLDETLHQAVVSVAERVTENNKGVRFAYLPPVGIAALQFPGMSKPGQQTARPGRPLIFPYSTMDNVGQGHHSLFVVDRREGQDFEIYHYDSAKRTGHRQDFQEHVGKFKDLLRDLGWARNTGLSIPETAHPSTNRIRQNSSWECGLHTVFNAWAIALGLEIASGPATTVRNFRTFQRDGVRMINLARETRMDSKTIEAFLKCYGFVAAGASVPADRAFEETIAILTSDDLNAFIDRIRLSNDLAAWQRNDPSIPDQDDLEKALRESGRTKSEIDFDFQDSSETILARYREEFQHLQPGEQDTSASGPAVTSSNQLQNQQPANEADDDAYEPELLPGPEVNAQDTDSQLPRVVSPQAEHQDVSPMTDGRNQIAEFINRHGTPEQRQLQREAATHEQARRSGGSPSTTVDPSAANVADGHPASPPPNTAVAGTALASDSLASIQTHLAQDAQSRQAAAASTSSPTTPPNTSVLLDVLSGNRISTPEPRSARESEAVTTILESVAQPDPLDREERATGPPAHDPNPLTEPEDPGLKIDDDLFGEDGDDDEEVTITTSLPKAQASGPTVLALPPQTPREPQQTFLPGLRPSQGSPALPPASPPRGTVRPREDDEDEVEVEKPKKLARFLKETETHEERDEDLDEILRGGDDDDDEDDNGDQQGNDEYAEMLRRQGVNIDGEGEDGDGEEDIYGD</sequence>
<feature type="compositionally biased region" description="Low complexity" evidence="1">
    <location>
        <begin position="876"/>
        <end position="891"/>
    </location>
</feature>
<dbReference type="AlphaFoldDB" id="A0A8H6VR89"/>
<feature type="region of interest" description="Disordered" evidence="1">
    <location>
        <begin position="1"/>
        <end position="392"/>
    </location>
</feature>
<dbReference type="EMBL" id="JABCIY010000032">
    <property type="protein sequence ID" value="KAF7195980.1"/>
    <property type="molecule type" value="Genomic_DNA"/>
</dbReference>
<feature type="compositionally biased region" description="Polar residues" evidence="1">
    <location>
        <begin position="185"/>
        <end position="196"/>
    </location>
</feature>
<evidence type="ECO:0008006" key="4">
    <source>
        <dbReference type="Google" id="ProtNLM"/>
    </source>
</evidence>
<evidence type="ECO:0000256" key="1">
    <source>
        <dbReference type="SAM" id="MobiDB-lite"/>
    </source>
</evidence>
<dbReference type="SUPFAM" id="SSF54001">
    <property type="entry name" value="Cysteine proteinases"/>
    <property type="match status" value="1"/>
</dbReference>
<feature type="compositionally biased region" description="Polar residues" evidence="1">
    <location>
        <begin position="231"/>
        <end position="259"/>
    </location>
</feature>
<feature type="compositionally biased region" description="Polar residues" evidence="1">
    <location>
        <begin position="721"/>
        <end position="743"/>
    </location>
</feature>
<feature type="compositionally biased region" description="Basic residues" evidence="1">
    <location>
        <begin position="72"/>
        <end position="85"/>
    </location>
</feature>
<feature type="compositionally biased region" description="Low complexity" evidence="1">
    <location>
        <begin position="86"/>
        <end position="98"/>
    </location>
</feature>
<feature type="compositionally biased region" description="Acidic residues" evidence="1">
    <location>
        <begin position="1098"/>
        <end position="1112"/>
    </location>
</feature>
<feature type="compositionally biased region" description="Basic residues" evidence="1">
    <location>
        <begin position="99"/>
        <end position="114"/>
    </location>
</feature>
<dbReference type="Proteomes" id="UP000660729">
    <property type="component" value="Unassembled WGS sequence"/>
</dbReference>
<feature type="compositionally biased region" description="Basic and acidic residues" evidence="1">
    <location>
        <begin position="1037"/>
        <end position="1055"/>
    </location>
</feature>
<feature type="region of interest" description="Disordered" evidence="1">
    <location>
        <begin position="800"/>
        <end position="1112"/>
    </location>
</feature>
<evidence type="ECO:0000313" key="2">
    <source>
        <dbReference type="EMBL" id="KAF7195980.1"/>
    </source>
</evidence>
<reference evidence="2" key="1">
    <citation type="submission" date="2020-04" db="EMBL/GenBank/DDBJ databases">
        <title>Draft genome resource of the tomato pathogen Pseudocercospora fuligena.</title>
        <authorList>
            <person name="Zaccaron A."/>
        </authorList>
    </citation>
    <scope>NUCLEOTIDE SEQUENCE</scope>
    <source>
        <strain evidence="2">PF001</strain>
    </source>
</reference>
<proteinExistence type="predicted"/>
<evidence type="ECO:0000313" key="3">
    <source>
        <dbReference type="Proteomes" id="UP000660729"/>
    </source>
</evidence>
<feature type="compositionally biased region" description="Basic and acidic residues" evidence="1">
    <location>
        <begin position="25"/>
        <end position="70"/>
    </location>
</feature>
<dbReference type="OrthoDB" id="3649753at2759"/>
<keyword evidence="3" id="KW-1185">Reference proteome</keyword>
<organism evidence="2 3">
    <name type="scientific">Pseudocercospora fuligena</name>
    <dbReference type="NCBI Taxonomy" id="685502"/>
    <lineage>
        <taxon>Eukaryota</taxon>
        <taxon>Fungi</taxon>
        <taxon>Dikarya</taxon>
        <taxon>Ascomycota</taxon>
        <taxon>Pezizomycotina</taxon>
        <taxon>Dothideomycetes</taxon>
        <taxon>Dothideomycetidae</taxon>
        <taxon>Mycosphaerellales</taxon>
        <taxon>Mycosphaerellaceae</taxon>
        <taxon>Pseudocercospora</taxon>
    </lineage>
</organism>
<feature type="compositionally biased region" description="Polar residues" evidence="1">
    <location>
        <begin position="297"/>
        <end position="329"/>
    </location>
</feature>
<feature type="compositionally biased region" description="Polar residues" evidence="1">
    <location>
        <begin position="859"/>
        <end position="875"/>
    </location>
</feature>
<name>A0A8H6VR89_9PEZI</name>
<feature type="compositionally biased region" description="Basic and acidic residues" evidence="1">
    <location>
        <begin position="800"/>
        <end position="819"/>
    </location>
</feature>
<dbReference type="InterPro" id="IPR038765">
    <property type="entry name" value="Papain-like_cys_pep_sf"/>
</dbReference>
<protein>
    <recommendedName>
        <fullName evidence="4">Ubiquitin-like protease family profile domain-containing protein</fullName>
    </recommendedName>
</protein>
<gene>
    <name evidence="2" type="ORF">HII31_02606</name>
</gene>
<feature type="compositionally biased region" description="Acidic residues" evidence="1">
    <location>
        <begin position="959"/>
        <end position="971"/>
    </location>
</feature>
<feature type="compositionally biased region" description="Polar residues" evidence="1">
    <location>
        <begin position="273"/>
        <end position="290"/>
    </location>
</feature>
<comment type="caution">
    <text evidence="2">The sequence shown here is derived from an EMBL/GenBank/DDBJ whole genome shotgun (WGS) entry which is preliminary data.</text>
</comment>
<dbReference type="Gene3D" id="3.40.395.10">
    <property type="entry name" value="Adenoviral Proteinase, Chain A"/>
    <property type="match status" value="1"/>
</dbReference>
<feature type="compositionally biased region" description="Polar residues" evidence="1">
    <location>
        <begin position="204"/>
        <end position="214"/>
    </location>
</feature>
<accession>A0A8H6VR89</accession>
<feature type="compositionally biased region" description="Acidic residues" evidence="1">
    <location>
        <begin position="1068"/>
        <end position="1077"/>
    </location>
</feature>
<feature type="region of interest" description="Disordered" evidence="1">
    <location>
        <begin position="718"/>
        <end position="788"/>
    </location>
</feature>